<dbReference type="AlphaFoldDB" id="A0ABC8TK00"/>
<gene>
    <name evidence="6" type="ORF">ILEXP_LOCUS39028</name>
</gene>
<dbReference type="PANTHER" id="PTHR46020:SF4">
    <property type="entry name" value="OS04G0650200 PROTEIN"/>
    <property type="match status" value="1"/>
</dbReference>
<evidence type="ECO:0000256" key="5">
    <source>
        <dbReference type="SAM" id="SignalP"/>
    </source>
</evidence>
<dbReference type="GO" id="GO:0016787">
    <property type="term" value="F:hydrolase activity"/>
    <property type="evidence" value="ECO:0007669"/>
    <property type="project" value="UniProtKB-KW"/>
</dbReference>
<evidence type="ECO:0000256" key="3">
    <source>
        <dbReference type="ARBA" id="ARBA00022963"/>
    </source>
</evidence>
<keyword evidence="3" id="KW-0442">Lipid degradation</keyword>
<evidence type="ECO:0000256" key="1">
    <source>
        <dbReference type="ARBA" id="ARBA00008668"/>
    </source>
</evidence>
<sequence length="178" mass="19747">MEKFLVCFFLLAVIGVLEVHATRESYQQQQKNGRRKLFVFGDSYVDTGNTPKFLANSWKEPYGITFPGKPSGRFSDGHILTDYIASFLGIGSPLPYQSWKSGGKSIQDGINFAHGGSGVFNTIYFQPNMTTQIDYFRQAIKQKIYSKQDLNSSIALVSLAGNDYATYLSQNGTLLVSG</sequence>
<accession>A0ABC8TK00</accession>
<dbReference type="InterPro" id="IPR036514">
    <property type="entry name" value="SGNH_hydro_sf"/>
</dbReference>
<keyword evidence="5" id="KW-0732">Signal</keyword>
<evidence type="ECO:0000256" key="4">
    <source>
        <dbReference type="ARBA" id="ARBA00023098"/>
    </source>
</evidence>
<comment type="similarity">
    <text evidence="1">Belongs to the 'GDSL' lipolytic enzyme family.</text>
</comment>
<proteinExistence type="inferred from homology"/>
<evidence type="ECO:0000313" key="7">
    <source>
        <dbReference type="Proteomes" id="UP001642360"/>
    </source>
</evidence>
<keyword evidence="4" id="KW-0443">Lipid metabolism</keyword>
<reference evidence="6 7" key="1">
    <citation type="submission" date="2024-02" db="EMBL/GenBank/DDBJ databases">
        <authorList>
            <person name="Vignale AGUSTIN F."/>
            <person name="Sosa J E."/>
            <person name="Modenutti C."/>
        </authorList>
    </citation>
    <scope>NUCLEOTIDE SEQUENCE [LARGE SCALE GENOMIC DNA]</scope>
</reference>
<dbReference type="PANTHER" id="PTHR46020">
    <property type="entry name" value="OSJNBB0059K02.9 PROTEIN"/>
    <property type="match status" value="1"/>
</dbReference>
<feature type="signal peptide" evidence="5">
    <location>
        <begin position="1"/>
        <end position="21"/>
    </location>
</feature>
<comment type="caution">
    <text evidence="6">The sequence shown here is derived from an EMBL/GenBank/DDBJ whole genome shotgun (WGS) entry which is preliminary data.</text>
</comment>
<dbReference type="Proteomes" id="UP001642360">
    <property type="component" value="Unassembled WGS sequence"/>
</dbReference>
<dbReference type="Gene3D" id="3.40.50.1110">
    <property type="entry name" value="SGNH hydrolase"/>
    <property type="match status" value="1"/>
</dbReference>
<feature type="chain" id="PRO_5044888119" description="GDSL esterase/lipase" evidence="5">
    <location>
        <begin position="22"/>
        <end position="178"/>
    </location>
</feature>
<dbReference type="Pfam" id="PF00657">
    <property type="entry name" value="Lipase_GDSL"/>
    <property type="match status" value="1"/>
</dbReference>
<evidence type="ECO:0000313" key="6">
    <source>
        <dbReference type="EMBL" id="CAK9169569.1"/>
    </source>
</evidence>
<evidence type="ECO:0008006" key="8">
    <source>
        <dbReference type="Google" id="ProtNLM"/>
    </source>
</evidence>
<dbReference type="EMBL" id="CAUOFW020005315">
    <property type="protein sequence ID" value="CAK9169569.1"/>
    <property type="molecule type" value="Genomic_DNA"/>
</dbReference>
<protein>
    <recommendedName>
        <fullName evidence="8">GDSL esterase/lipase</fullName>
    </recommendedName>
</protein>
<dbReference type="InterPro" id="IPR001087">
    <property type="entry name" value="GDSL"/>
</dbReference>
<organism evidence="6 7">
    <name type="scientific">Ilex paraguariensis</name>
    <name type="common">yerba mate</name>
    <dbReference type="NCBI Taxonomy" id="185542"/>
    <lineage>
        <taxon>Eukaryota</taxon>
        <taxon>Viridiplantae</taxon>
        <taxon>Streptophyta</taxon>
        <taxon>Embryophyta</taxon>
        <taxon>Tracheophyta</taxon>
        <taxon>Spermatophyta</taxon>
        <taxon>Magnoliopsida</taxon>
        <taxon>eudicotyledons</taxon>
        <taxon>Gunneridae</taxon>
        <taxon>Pentapetalae</taxon>
        <taxon>asterids</taxon>
        <taxon>campanulids</taxon>
        <taxon>Aquifoliales</taxon>
        <taxon>Aquifoliaceae</taxon>
        <taxon>Ilex</taxon>
    </lineage>
</organism>
<evidence type="ECO:0000256" key="2">
    <source>
        <dbReference type="ARBA" id="ARBA00022801"/>
    </source>
</evidence>
<dbReference type="GO" id="GO:0016042">
    <property type="term" value="P:lipid catabolic process"/>
    <property type="evidence" value="ECO:0007669"/>
    <property type="project" value="UniProtKB-KW"/>
</dbReference>
<keyword evidence="2" id="KW-0378">Hydrolase</keyword>
<keyword evidence="7" id="KW-1185">Reference proteome</keyword>
<name>A0ABC8TK00_9AQUA</name>